<feature type="non-terminal residue" evidence="2">
    <location>
        <position position="1"/>
    </location>
</feature>
<organism evidence="2 3">
    <name type="scientific">Trichinella pseudospiralis</name>
    <name type="common">Parasitic roundworm</name>
    <dbReference type="NCBI Taxonomy" id="6337"/>
    <lineage>
        <taxon>Eukaryota</taxon>
        <taxon>Metazoa</taxon>
        <taxon>Ecdysozoa</taxon>
        <taxon>Nematoda</taxon>
        <taxon>Enoplea</taxon>
        <taxon>Dorylaimia</taxon>
        <taxon>Trichinellida</taxon>
        <taxon>Trichinellidae</taxon>
        <taxon>Trichinella</taxon>
    </lineage>
</organism>
<keyword evidence="1" id="KW-0812">Transmembrane</keyword>
<feature type="transmembrane region" description="Helical" evidence="1">
    <location>
        <begin position="12"/>
        <end position="32"/>
    </location>
</feature>
<evidence type="ECO:0000256" key="1">
    <source>
        <dbReference type="SAM" id="Phobius"/>
    </source>
</evidence>
<keyword evidence="1" id="KW-1133">Transmembrane helix</keyword>
<evidence type="ECO:0000313" key="2">
    <source>
        <dbReference type="EMBL" id="KRZ34201.1"/>
    </source>
</evidence>
<dbReference type="Proteomes" id="UP000054826">
    <property type="component" value="Unassembled WGS sequence"/>
</dbReference>
<dbReference type="AlphaFoldDB" id="A0A0V1JGU2"/>
<evidence type="ECO:0000313" key="3">
    <source>
        <dbReference type="Proteomes" id="UP000054826"/>
    </source>
</evidence>
<keyword evidence="1" id="KW-0472">Membrane</keyword>
<proteinExistence type="predicted"/>
<gene>
    <name evidence="2" type="ORF">T4C_12888</name>
</gene>
<protein>
    <submittedName>
        <fullName evidence="2">Uncharacterized protein</fullName>
    </submittedName>
</protein>
<reference evidence="2 3" key="1">
    <citation type="submission" date="2015-01" db="EMBL/GenBank/DDBJ databases">
        <title>Evolution of Trichinella species and genotypes.</title>
        <authorList>
            <person name="Korhonen P.K."/>
            <person name="Edoardo P."/>
            <person name="Giuseppe L.R."/>
            <person name="Gasser R.B."/>
        </authorList>
    </citation>
    <scope>NUCLEOTIDE SEQUENCE [LARGE SCALE GENOMIC DNA]</scope>
    <source>
        <strain evidence="2">ISS176</strain>
    </source>
</reference>
<name>A0A0V1JGU2_TRIPS</name>
<dbReference type="EMBL" id="JYDV01000099">
    <property type="protein sequence ID" value="KRZ34201.1"/>
    <property type="molecule type" value="Genomic_DNA"/>
</dbReference>
<comment type="caution">
    <text evidence="2">The sequence shown here is derived from an EMBL/GenBank/DDBJ whole genome shotgun (WGS) entry which is preliminary data.</text>
</comment>
<accession>A0A0V1JGU2</accession>
<sequence>LKYGFIKRKFDVIGSIICIHFYSSIILLLDSMDFSPDLHLLYQRFLTAQVTVYAYKRRIDDLYRRLLNYLQNENAEAASSTIAELSMIISCLRREIHREQQEVSDIIQSILNNNRSLDAPD</sequence>